<evidence type="ECO:0000256" key="2">
    <source>
        <dbReference type="ARBA" id="ARBA00022692"/>
    </source>
</evidence>
<proteinExistence type="predicted"/>
<evidence type="ECO:0000256" key="6">
    <source>
        <dbReference type="SAM" id="Phobius"/>
    </source>
</evidence>
<evidence type="ECO:0000256" key="3">
    <source>
        <dbReference type="ARBA" id="ARBA00022989"/>
    </source>
</evidence>
<accession>A0A939FHY5</accession>
<comment type="caution">
    <text evidence="7">The sequence shown here is derived from an EMBL/GenBank/DDBJ whole genome shotgun (WGS) entry which is preliminary data.</text>
</comment>
<dbReference type="GO" id="GO:0016020">
    <property type="term" value="C:membrane"/>
    <property type="evidence" value="ECO:0007669"/>
    <property type="project" value="UniProtKB-SubCell"/>
</dbReference>
<evidence type="ECO:0000256" key="4">
    <source>
        <dbReference type="ARBA" id="ARBA00023136"/>
    </source>
</evidence>
<evidence type="ECO:0000313" key="7">
    <source>
        <dbReference type="EMBL" id="MBO0652280.1"/>
    </source>
</evidence>
<feature type="transmembrane region" description="Helical" evidence="6">
    <location>
        <begin position="107"/>
        <end position="131"/>
    </location>
</feature>
<keyword evidence="4 6" id="KW-0472">Membrane</keyword>
<feature type="region of interest" description="Disordered" evidence="5">
    <location>
        <begin position="1"/>
        <end position="97"/>
    </location>
</feature>
<dbReference type="PANTHER" id="PTHR14948">
    <property type="entry name" value="NG5"/>
    <property type="match status" value="1"/>
</dbReference>
<protein>
    <submittedName>
        <fullName evidence="7">CD225/dispanin family protein</fullName>
    </submittedName>
</protein>
<comment type="subcellular location">
    <subcellularLocation>
        <location evidence="1">Membrane</location>
    </subcellularLocation>
</comment>
<keyword evidence="8" id="KW-1185">Reference proteome</keyword>
<dbReference type="RefSeq" id="WP_179198816.1">
    <property type="nucleotide sequence ID" value="NZ_JAFMOF010000001.1"/>
</dbReference>
<keyword evidence="3 6" id="KW-1133">Transmembrane helix</keyword>
<dbReference type="InterPro" id="IPR051423">
    <property type="entry name" value="CD225/Dispanin"/>
</dbReference>
<dbReference type="InterPro" id="IPR007593">
    <property type="entry name" value="CD225/Dispanin_fam"/>
</dbReference>
<dbReference type="AlphaFoldDB" id="A0A939FHY5"/>
<evidence type="ECO:0000313" key="8">
    <source>
        <dbReference type="Proteomes" id="UP000664781"/>
    </source>
</evidence>
<feature type="compositionally biased region" description="Pro residues" evidence="5">
    <location>
        <begin position="36"/>
        <end position="45"/>
    </location>
</feature>
<dbReference type="PANTHER" id="PTHR14948:SF25">
    <property type="entry name" value="DUF4190 DOMAIN-CONTAINING PROTEIN"/>
    <property type="match status" value="1"/>
</dbReference>
<feature type="transmembrane region" description="Helical" evidence="6">
    <location>
        <begin position="152"/>
        <end position="179"/>
    </location>
</feature>
<evidence type="ECO:0000256" key="1">
    <source>
        <dbReference type="ARBA" id="ARBA00004370"/>
    </source>
</evidence>
<dbReference type="Proteomes" id="UP000664781">
    <property type="component" value="Unassembled WGS sequence"/>
</dbReference>
<evidence type="ECO:0000256" key="5">
    <source>
        <dbReference type="SAM" id="MobiDB-lite"/>
    </source>
</evidence>
<keyword evidence="2 6" id="KW-0812">Transmembrane</keyword>
<organism evidence="7 8">
    <name type="scientific">Streptomyces triculaminicus</name>
    <dbReference type="NCBI Taxonomy" id="2816232"/>
    <lineage>
        <taxon>Bacteria</taxon>
        <taxon>Bacillati</taxon>
        <taxon>Actinomycetota</taxon>
        <taxon>Actinomycetes</taxon>
        <taxon>Kitasatosporales</taxon>
        <taxon>Streptomycetaceae</taxon>
        <taxon>Streptomyces</taxon>
    </lineage>
</organism>
<dbReference type="Pfam" id="PF04505">
    <property type="entry name" value="CD225"/>
    <property type="match status" value="1"/>
</dbReference>
<sequence>MSQNPWQDRQPPPEDRPPSRPPPGSEEPTRADGGPGYPPPPPPQGRPQGNPQPGTGPQPGSWPPPPGAQQQPGPYAPQGTYPPGYGAPQQQPYYGHGMRPPRPASHLVWAIISIILFWPLGIAAVIFAAQVNSKYEMGDYAGAADSSSKARLFSLIATIIAAIGVVLFVVFAALTASWWNDYNPGNGY</sequence>
<dbReference type="EMBL" id="JAFMOF010000001">
    <property type="protein sequence ID" value="MBO0652280.1"/>
    <property type="molecule type" value="Genomic_DNA"/>
</dbReference>
<name>A0A939FHY5_9ACTN</name>
<feature type="compositionally biased region" description="Low complexity" evidence="5">
    <location>
        <begin position="68"/>
        <end position="95"/>
    </location>
</feature>
<reference evidence="7" key="1">
    <citation type="submission" date="2021-03" db="EMBL/GenBank/DDBJ databases">
        <title>Streptomyces strains.</title>
        <authorList>
            <person name="Lund M.B."/>
            <person name="Toerring T."/>
        </authorList>
    </citation>
    <scope>NUCLEOTIDE SEQUENCE</scope>
    <source>
        <strain evidence="7">JCM 4242</strain>
    </source>
</reference>
<gene>
    <name evidence="7" type="ORF">J1792_05600</name>
</gene>
<feature type="compositionally biased region" description="Pro residues" evidence="5">
    <location>
        <begin position="54"/>
        <end position="67"/>
    </location>
</feature>